<evidence type="ECO:0000256" key="2">
    <source>
        <dbReference type="ARBA" id="ARBA00004496"/>
    </source>
</evidence>
<evidence type="ECO:0000313" key="13">
    <source>
        <dbReference type="EMBL" id="RNA10658.1"/>
    </source>
</evidence>
<dbReference type="AlphaFoldDB" id="A0A3M7QI81"/>
<proteinExistence type="inferred from homology"/>
<evidence type="ECO:0000256" key="1">
    <source>
        <dbReference type="ARBA" id="ARBA00003053"/>
    </source>
</evidence>
<dbReference type="OrthoDB" id="442176at2759"/>
<evidence type="ECO:0000256" key="4">
    <source>
        <dbReference type="ARBA" id="ARBA00012955"/>
    </source>
</evidence>
<dbReference type="PROSITE" id="PS00113">
    <property type="entry name" value="ADENYLATE_KINASE"/>
    <property type="match status" value="2"/>
</dbReference>
<comment type="subcellular location">
    <subcellularLocation>
        <location evidence="2">Cytoplasm</location>
    </subcellularLocation>
</comment>
<evidence type="ECO:0000256" key="7">
    <source>
        <dbReference type="ARBA" id="ARBA00022741"/>
    </source>
</evidence>
<feature type="region of interest" description="Disordered" evidence="12">
    <location>
        <begin position="100"/>
        <end position="241"/>
    </location>
</feature>
<dbReference type="InterPro" id="IPR027417">
    <property type="entry name" value="P-loop_NTPase"/>
</dbReference>
<dbReference type="PANTHER" id="PTHR23359">
    <property type="entry name" value="NUCLEOTIDE KINASE"/>
    <property type="match status" value="1"/>
</dbReference>
<keyword evidence="7" id="KW-0547">Nucleotide-binding</keyword>
<dbReference type="GO" id="GO:0005737">
    <property type="term" value="C:cytoplasm"/>
    <property type="evidence" value="ECO:0007669"/>
    <property type="project" value="UniProtKB-SubCell"/>
</dbReference>
<dbReference type="GO" id="GO:0005524">
    <property type="term" value="F:ATP binding"/>
    <property type="evidence" value="ECO:0007669"/>
    <property type="project" value="UniProtKB-KW"/>
</dbReference>
<evidence type="ECO:0000256" key="3">
    <source>
        <dbReference type="ARBA" id="ARBA00011245"/>
    </source>
</evidence>
<organism evidence="13 14">
    <name type="scientific">Brachionus plicatilis</name>
    <name type="common">Marine rotifer</name>
    <name type="synonym">Brachionus muelleri</name>
    <dbReference type="NCBI Taxonomy" id="10195"/>
    <lineage>
        <taxon>Eukaryota</taxon>
        <taxon>Metazoa</taxon>
        <taxon>Spiralia</taxon>
        <taxon>Gnathifera</taxon>
        <taxon>Rotifera</taxon>
        <taxon>Eurotatoria</taxon>
        <taxon>Monogononta</taxon>
        <taxon>Pseudotrocha</taxon>
        <taxon>Ploima</taxon>
        <taxon>Brachionidae</taxon>
        <taxon>Brachionus</taxon>
    </lineage>
</organism>
<dbReference type="PRINTS" id="PR00094">
    <property type="entry name" value="ADENYLTKNASE"/>
</dbReference>
<evidence type="ECO:0000256" key="9">
    <source>
        <dbReference type="ARBA" id="ARBA00022840"/>
    </source>
</evidence>
<dbReference type="EC" id="2.7.4.3" evidence="4"/>
<dbReference type="Gene3D" id="3.40.50.300">
    <property type="entry name" value="P-loop containing nucleotide triphosphate hydrolases"/>
    <property type="match status" value="3"/>
</dbReference>
<evidence type="ECO:0000256" key="6">
    <source>
        <dbReference type="ARBA" id="ARBA00022679"/>
    </source>
</evidence>
<dbReference type="EMBL" id="REGN01006138">
    <property type="protein sequence ID" value="RNA10658.1"/>
    <property type="molecule type" value="Genomic_DNA"/>
</dbReference>
<dbReference type="InterPro" id="IPR033690">
    <property type="entry name" value="Adenylat_kinase_CS"/>
</dbReference>
<gene>
    <name evidence="13" type="ORF">BpHYR1_025295</name>
</gene>
<reference evidence="13 14" key="1">
    <citation type="journal article" date="2018" name="Sci. Rep.">
        <title>Genomic signatures of local adaptation to the degree of environmental predictability in rotifers.</title>
        <authorList>
            <person name="Franch-Gras L."/>
            <person name="Hahn C."/>
            <person name="Garcia-Roger E.M."/>
            <person name="Carmona M.J."/>
            <person name="Serra M."/>
            <person name="Gomez A."/>
        </authorList>
    </citation>
    <scope>NUCLEOTIDE SEQUENCE [LARGE SCALE GENOMIC DNA]</scope>
    <source>
        <strain evidence="13">HYR1</strain>
    </source>
</reference>
<protein>
    <recommendedName>
        <fullName evidence="4">adenylate kinase</fullName>
        <ecNumber evidence="4">2.7.4.3</ecNumber>
    </recommendedName>
    <alternativeName>
        <fullName evidence="10">ATP:AMP phosphotransferase</fullName>
    </alternativeName>
    <alternativeName>
        <fullName evidence="11">Adenylate monophosphate kinase</fullName>
    </alternativeName>
</protein>
<keyword evidence="5" id="KW-0963">Cytoplasm</keyword>
<evidence type="ECO:0000256" key="8">
    <source>
        <dbReference type="ARBA" id="ARBA00022777"/>
    </source>
</evidence>
<name>A0A3M7QI81_BRAPC</name>
<keyword evidence="9" id="KW-0067">ATP-binding</keyword>
<evidence type="ECO:0000256" key="12">
    <source>
        <dbReference type="SAM" id="MobiDB-lite"/>
    </source>
</evidence>
<comment type="function">
    <text evidence="1">Catalyzes the reversible transfer of the terminal phosphate group between ATP and AMP. Plays an important role in cellular energy homeostasis and in adenine nucleotide metabolism.</text>
</comment>
<dbReference type="InterPro" id="IPR000850">
    <property type="entry name" value="Adenylat/UMP-CMP_kin"/>
</dbReference>
<dbReference type="SUPFAM" id="SSF52540">
    <property type="entry name" value="P-loop containing nucleoside triphosphate hydrolases"/>
    <property type="match status" value="3"/>
</dbReference>
<dbReference type="STRING" id="10195.A0A3M7QI81"/>
<evidence type="ECO:0000256" key="5">
    <source>
        <dbReference type="ARBA" id="ARBA00022490"/>
    </source>
</evidence>
<accession>A0A3M7QI81</accession>
<dbReference type="GO" id="GO:0004017">
    <property type="term" value="F:AMP kinase activity"/>
    <property type="evidence" value="ECO:0007669"/>
    <property type="project" value="UniProtKB-EC"/>
</dbReference>
<keyword evidence="8 13" id="KW-0418">Kinase</keyword>
<dbReference type="Pfam" id="PF00406">
    <property type="entry name" value="ADK"/>
    <property type="match status" value="3"/>
</dbReference>
<keyword evidence="6" id="KW-0808">Transferase</keyword>
<comment type="subunit">
    <text evidence="3">Monomer.</text>
</comment>
<dbReference type="HAMAP" id="MF_00235">
    <property type="entry name" value="Adenylate_kinase_Adk"/>
    <property type="match status" value="3"/>
</dbReference>
<evidence type="ECO:0000256" key="10">
    <source>
        <dbReference type="ARBA" id="ARBA00031517"/>
    </source>
</evidence>
<dbReference type="FunFam" id="3.40.50.300:FF:000315">
    <property type="entry name" value="Adenylate kinase 1"/>
    <property type="match status" value="2"/>
</dbReference>
<keyword evidence="14" id="KW-1185">Reference proteome</keyword>
<sequence length="1137" mass="133424">MDMDIREKNIENGNRYRSKSLQVRLIVKAHPVSYYVSYFESMHELNERLNNLESRRHKFDIPDMHLPSSIDFQKPVRDKNELARREERQMFRRISEEDNEEYNKYQEELRKQREQREKEREERAREEREQREKREEERRKKREEEKEREEKEREEHDLKERERKERRERERRERQEEEARADQERKERRERERRERQEEEAHSEEERRERREREKAEREQKLREEEEKLEKEREEREEKAKQIRERIEKELAEKRAKEREEKLAKVKQSKIIFVIGGPGSGKGTQCDLMADKYDYCHLSIGDLLRHEVNSDSPRANNLQDLMLKGERVPNEILLELLKDAMANKVDDCKGFLIDGYPRQLDQGVQFEEQIGECEFVLYTEASDDTIKSHMLKRSEQSDTNQDQNEATRQARLEVFHQETRPVLDHYERLGKLKRVNAQKAPLEVFADIEKILSGQPVQTLEEYLREKALKERQRKENLLKEKKIIFVVGGPGSGKGTQCDKMKRKFGFTHISSGDLLRDEVKKGTQRAKMLNDLMQKGQLVPDEIVLDLINEAMLDQVDESNGFLIDGYPRQIGACDFVLYVEATDETMTGRLLDRGKSSGRVDDNEKTIKKRLDTFHQLTKPVIDHYEKEGKVRRVNSEKAASEVFRDIEKILDGQEVQNMHDYLKERAEKLKKLEEAKIIFVVGGPGSGKGTQCEKIVQKFGFTHLSSGDLLRDEVKSGSDMGDALNQMMQKGELVPNEIVLDLIKEAMLDKVDESNGFLIDGYPRKVEQGLEFEKKIGEPEIVLFVDASDDTMKERLLKRGETSGRVDDNEQSILNRIDTFHKATEPVIDHYDKQNKLRKVDSERAPDLVFEDIEKILNDVTIDIFFHCSLLSFDITKNYKKSEKYSAILCILYAIKKYSNQQKNNFIINIFRVGGHNNYLERVHFCVIRTDFADFHSSRNNINKKKLSMDKLNETVEKIVHHVANQAQKRQEVKEDVSTTIQHAIKDIINSEFRPDEESGFSFLEYKSVEMYHGPTKLIDFIDEENEEPKSPKKSKAIDVDDPTKHGEIIVIVKKGEKVLVRANDEHDTIISNIVHGELIIRHVDTNLIINIARGAIQDAIDFNIVGQAYIRDLSGTIKVKQFKGIVVVRNEE</sequence>
<comment type="caution">
    <text evidence="13">The sequence shown here is derived from an EMBL/GenBank/DDBJ whole genome shotgun (WGS) entry which is preliminary data.</text>
</comment>
<dbReference type="CDD" id="cd01428">
    <property type="entry name" value="ADK"/>
    <property type="match status" value="3"/>
</dbReference>
<evidence type="ECO:0000313" key="14">
    <source>
        <dbReference type="Proteomes" id="UP000276133"/>
    </source>
</evidence>
<evidence type="ECO:0000256" key="11">
    <source>
        <dbReference type="ARBA" id="ARBA00078502"/>
    </source>
</evidence>
<dbReference type="Proteomes" id="UP000276133">
    <property type="component" value="Unassembled WGS sequence"/>
</dbReference>